<evidence type="ECO:0000313" key="4">
    <source>
        <dbReference type="EMBL" id="CAD9103753.1"/>
    </source>
</evidence>
<dbReference type="PANTHER" id="PTHR28583:SF1">
    <property type="entry name" value="ACID CERAMIDASE"/>
    <property type="match status" value="1"/>
</dbReference>
<dbReference type="Gene3D" id="3.60.60.10">
    <property type="entry name" value="Penicillin V Acylase, Chain A"/>
    <property type="match status" value="1"/>
</dbReference>
<keyword evidence="2" id="KW-0732">Signal</keyword>
<organism evidence="4">
    <name type="scientific">Alexandrium catenella</name>
    <name type="common">Red tide dinoflagellate</name>
    <name type="synonym">Gonyaulax catenella</name>
    <dbReference type="NCBI Taxonomy" id="2925"/>
    <lineage>
        <taxon>Eukaryota</taxon>
        <taxon>Sar</taxon>
        <taxon>Alveolata</taxon>
        <taxon>Dinophyceae</taxon>
        <taxon>Gonyaulacales</taxon>
        <taxon>Pyrocystaceae</taxon>
        <taxon>Alexandrium</taxon>
    </lineage>
</organism>
<protein>
    <recommendedName>
        <fullName evidence="1">ceramidase</fullName>
        <ecNumber evidence="1">3.5.1.23</ecNumber>
    </recommendedName>
</protein>
<evidence type="ECO:0000256" key="1">
    <source>
        <dbReference type="ARBA" id="ARBA00011891"/>
    </source>
</evidence>
<feature type="signal peptide" evidence="2">
    <location>
        <begin position="1"/>
        <end position="23"/>
    </location>
</feature>
<evidence type="ECO:0000259" key="3">
    <source>
        <dbReference type="Pfam" id="PF15508"/>
    </source>
</evidence>
<gene>
    <name evidence="4" type="ORF">ACAT0790_LOCUS8675</name>
</gene>
<dbReference type="EC" id="3.5.1.23" evidence="1"/>
<dbReference type="AlphaFoldDB" id="A0A7S1LGR5"/>
<reference evidence="4" key="1">
    <citation type="submission" date="2021-01" db="EMBL/GenBank/DDBJ databases">
        <authorList>
            <person name="Corre E."/>
            <person name="Pelletier E."/>
            <person name="Niang G."/>
            <person name="Scheremetjew M."/>
            <person name="Finn R."/>
            <person name="Kale V."/>
            <person name="Holt S."/>
            <person name="Cochrane G."/>
            <person name="Meng A."/>
            <person name="Brown T."/>
            <person name="Cohen L."/>
        </authorList>
    </citation>
    <scope>NUCLEOTIDE SEQUENCE</scope>
    <source>
        <strain evidence="4">OF101</strain>
    </source>
</reference>
<feature type="domain" description="Acid ceramidase N-terminal" evidence="3">
    <location>
        <begin position="34"/>
        <end position="64"/>
    </location>
</feature>
<accession>A0A7S1LGR5</accession>
<proteinExistence type="predicted"/>
<dbReference type="GO" id="GO:0017040">
    <property type="term" value="F:N-acylsphingosine amidohydrolase activity"/>
    <property type="evidence" value="ECO:0007669"/>
    <property type="project" value="UniProtKB-EC"/>
</dbReference>
<dbReference type="InterPro" id="IPR029130">
    <property type="entry name" value="Acid_ceramidase_N"/>
</dbReference>
<evidence type="ECO:0000256" key="2">
    <source>
        <dbReference type="SAM" id="SignalP"/>
    </source>
</evidence>
<sequence>MHGFPSGLAAAALLLAQLTAVLGLRANVANGSPHVERYIIDLDQPPAERWREVALMYKDAIPSVLIEVESQLDDKGVDRKKWLQNHNIPSEYLSELVGFANYVDSPEVTLPRLIIWQLAYELGFSFTSSSILAVDQNGTVIHGRNMDTMLRFIARGKRMDAEDVLIEAVYTRGGEPIFSSLGLVGHVGVTAGMTLTGTERNASWSFQQSTWYASLPTSNLAAAKHGGLPSAFVGRSLLENRSDFKDAVRKAMTLKLMAPTYLILAGSDPWQGAVLVMDRLPSRTKKAVLHRAQVLSRSIDRWFIVQTNDNFWMQGLDDRRPKGVKLMASLGQANTCPETVLLTLRTAPLFNDLTTLSWLGVPRTGQQMSYKAQESLRLIGKSGLRPELLLQRIANRSRDSR</sequence>
<name>A0A7S1LGR5_ALECA</name>
<dbReference type="Pfam" id="PF15508">
    <property type="entry name" value="NAAA-beta"/>
    <property type="match status" value="1"/>
</dbReference>
<dbReference type="EMBL" id="HBGE01014704">
    <property type="protein sequence ID" value="CAD9103753.1"/>
    <property type="molecule type" value="Transcribed_RNA"/>
</dbReference>
<feature type="chain" id="PRO_5031292594" description="ceramidase" evidence="2">
    <location>
        <begin position="24"/>
        <end position="401"/>
    </location>
</feature>
<dbReference type="PANTHER" id="PTHR28583">
    <property type="entry name" value="ACID AMIDASE"/>
    <property type="match status" value="1"/>
</dbReference>